<dbReference type="EMBL" id="WPCR01000002">
    <property type="protein sequence ID" value="NHM13629.1"/>
    <property type="molecule type" value="Genomic_DNA"/>
</dbReference>
<accession>A0ABX0IFN8</accession>
<protein>
    <submittedName>
        <fullName evidence="2">Type II toxin-antitoxin system mRNA interferase toxin, RelE/StbE family</fullName>
    </submittedName>
</protein>
<dbReference type="InterPro" id="IPR007712">
    <property type="entry name" value="RelE/ParE_toxin"/>
</dbReference>
<comment type="caution">
    <text evidence="2">The sequence shown here is derived from an EMBL/GenBank/DDBJ whole genome shotgun (WGS) entry which is preliminary data.</text>
</comment>
<keyword evidence="1" id="KW-1277">Toxin-antitoxin system</keyword>
<dbReference type="Gene3D" id="3.30.2310.20">
    <property type="entry name" value="RelE-like"/>
    <property type="match status" value="1"/>
</dbReference>
<dbReference type="SUPFAM" id="SSF143011">
    <property type="entry name" value="RelE-like"/>
    <property type="match status" value="1"/>
</dbReference>
<dbReference type="PANTHER" id="PTHR40588">
    <property type="entry name" value="MRNA INTERFERASE TOXIN YAFQ"/>
    <property type="match status" value="1"/>
</dbReference>
<name>A0ABX0IFN8_9ACTN</name>
<evidence type="ECO:0000313" key="2">
    <source>
        <dbReference type="EMBL" id="NHM13629.1"/>
    </source>
</evidence>
<dbReference type="NCBIfam" id="TIGR02385">
    <property type="entry name" value="RelE_StbE"/>
    <property type="match status" value="1"/>
</dbReference>
<sequence>MEPLPSFVRDVKRLLKRHADITKLNTVVNLIAENTAASIKTLEQHHSMHVLKGPWKGHHECHVCNAGDWLLIWVVDHGVAYLERTGSHDELFR</sequence>
<gene>
    <name evidence="2" type="ORF">GMI68_02380</name>
</gene>
<evidence type="ECO:0000256" key="1">
    <source>
        <dbReference type="ARBA" id="ARBA00022649"/>
    </source>
</evidence>
<keyword evidence="3" id="KW-1185">Reference proteome</keyword>
<proteinExistence type="predicted"/>
<dbReference type="Proteomes" id="UP000636394">
    <property type="component" value="Unassembled WGS sequence"/>
</dbReference>
<dbReference type="InterPro" id="IPR035093">
    <property type="entry name" value="RelE/ParE_toxin_dom_sf"/>
</dbReference>
<evidence type="ECO:0000313" key="3">
    <source>
        <dbReference type="Proteomes" id="UP000636394"/>
    </source>
</evidence>
<dbReference type="PANTHER" id="PTHR40588:SF1">
    <property type="entry name" value="MRNA INTERFERASE TOXIN YAFQ"/>
    <property type="match status" value="1"/>
</dbReference>
<reference evidence="2 3" key="1">
    <citation type="submission" date="2019-11" db="EMBL/GenBank/DDBJ databases">
        <title>Eggerthellaceae novel genus isolated from the rectal contents of marmort.</title>
        <authorList>
            <person name="Zhang G."/>
        </authorList>
    </citation>
    <scope>NUCLEOTIDE SEQUENCE [LARGE SCALE GENOMIC DNA]</scope>
    <source>
        <strain evidence="3">zg-886</strain>
    </source>
</reference>
<dbReference type="Pfam" id="PF15738">
    <property type="entry name" value="YafQ_toxin"/>
    <property type="match status" value="1"/>
</dbReference>
<organism evidence="2 3">
    <name type="scientific">Xiamenia xianingshaonis</name>
    <dbReference type="NCBI Taxonomy" id="2682776"/>
    <lineage>
        <taxon>Bacteria</taxon>
        <taxon>Bacillati</taxon>
        <taxon>Actinomycetota</taxon>
        <taxon>Coriobacteriia</taxon>
        <taxon>Eggerthellales</taxon>
        <taxon>Eggerthellaceae</taxon>
        <taxon>Xiamenia</taxon>
    </lineage>
</organism>
<dbReference type="InterPro" id="IPR004386">
    <property type="entry name" value="Toxin_YafQ-like"/>
</dbReference>